<feature type="compositionally biased region" description="Pro residues" evidence="5">
    <location>
        <begin position="423"/>
        <end position="432"/>
    </location>
</feature>
<dbReference type="GO" id="GO:0005634">
    <property type="term" value="C:nucleus"/>
    <property type="evidence" value="ECO:0007669"/>
    <property type="project" value="UniProtKB-SubCell"/>
</dbReference>
<organism evidence="7 8">
    <name type="scientific">Porphyra umbilicalis</name>
    <name type="common">Purple laver</name>
    <name type="synonym">Red alga</name>
    <dbReference type="NCBI Taxonomy" id="2786"/>
    <lineage>
        <taxon>Eukaryota</taxon>
        <taxon>Rhodophyta</taxon>
        <taxon>Bangiophyceae</taxon>
        <taxon>Bangiales</taxon>
        <taxon>Bangiaceae</taxon>
        <taxon>Porphyra</taxon>
    </lineage>
</organism>
<evidence type="ECO:0000256" key="1">
    <source>
        <dbReference type="ARBA" id="ARBA00004123"/>
    </source>
</evidence>
<dbReference type="EMBL" id="KV918785">
    <property type="protein sequence ID" value="OSX79833.1"/>
    <property type="molecule type" value="Genomic_DNA"/>
</dbReference>
<feature type="compositionally biased region" description="Basic residues" evidence="5">
    <location>
        <begin position="412"/>
        <end position="422"/>
    </location>
</feature>
<dbReference type="AlphaFoldDB" id="A0A1X6PGN5"/>
<dbReference type="Gene3D" id="3.40.5.120">
    <property type="match status" value="2"/>
</dbReference>
<feature type="compositionally biased region" description="Low complexity" evidence="5">
    <location>
        <begin position="399"/>
        <end position="408"/>
    </location>
</feature>
<dbReference type="Proteomes" id="UP000218209">
    <property type="component" value="Unassembled WGS sequence"/>
</dbReference>
<feature type="domain" description="BRK" evidence="6">
    <location>
        <begin position="11"/>
        <end position="55"/>
    </location>
</feature>
<keyword evidence="2" id="KW-0805">Transcription regulation</keyword>
<reference evidence="7 8" key="1">
    <citation type="submission" date="2017-03" db="EMBL/GenBank/DDBJ databases">
        <title>WGS assembly of Porphyra umbilicalis.</title>
        <authorList>
            <person name="Brawley S.H."/>
            <person name="Blouin N.A."/>
            <person name="Ficko-Blean E."/>
            <person name="Wheeler G.L."/>
            <person name="Lohr M."/>
            <person name="Goodson H.V."/>
            <person name="Jenkins J.W."/>
            <person name="Blaby-Haas C.E."/>
            <person name="Helliwell K.E."/>
            <person name="Chan C."/>
            <person name="Marriage T."/>
            <person name="Bhattacharya D."/>
            <person name="Klein A.S."/>
            <person name="Badis Y."/>
            <person name="Brodie J."/>
            <person name="Cao Y."/>
            <person name="Collen J."/>
            <person name="Dittami S.M."/>
            <person name="Gachon C.M."/>
            <person name="Green B.R."/>
            <person name="Karpowicz S."/>
            <person name="Kim J.W."/>
            <person name="Kudahl U."/>
            <person name="Lin S."/>
            <person name="Michel G."/>
            <person name="Mittag M."/>
            <person name="Olson B.J."/>
            <person name="Pangilinan J."/>
            <person name="Peng Y."/>
            <person name="Qiu H."/>
            <person name="Shu S."/>
            <person name="Singer J.T."/>
            <person name="Smith A.G."/>
            <person name="Sprecher B.N."/>
            <person name="Wagner V."/>
            <person name="Wang W."/>
            <person name="Wang Z.-Y."/>
            <person name="Yan J."/>
            <person name="Yarish C."/>
            <person name="Zoeuner-Riek S."/>
            <person name="Zhuang Y."/>
            <person name="Zou Y."/>
            <person name="Lindquist E.A."/>
            <person name="Grimwood J."/>
            <person name="Barry K."/>
            <person name="Rokhsar D.S."/>
            <person name="Schmutz J."/>
            <person name="Stiller J.W."/>
            <person name="Grossman A.R."/>
            <person name="Prochnik S.E."/>
        </authorList>
    </citation>
    <scope>NUCLEOTIDE SEQUENCE [LARGE SCALE GENOMIC DNA]</scope>
    <source>
        <strain evidence="7">4086291</strain>
    </source>
</reference>
<evidence type="ECO:0000256" key="5">
    <source>
        <dbReference type="SAM" id="MobiDB-lite"/>
    </source>
</evidence>
<evidence type="ECO:0000256" key="4">
    <source>
        <dbReference type="ARBA" id="ARBA00023242"/>
    </source>
</evidence>
<dbReference type="OrthoDB" id="5857104at2759"/>
<evidence type="ECO:0000313" key="7">
    <source>
        <dbReference type="EMBL" id="OSX79833.1"/>
    </source>
</evidence>
<name>A0A1X6PGN5_PORUM</name>
<evidence type="ECO:0000313" key="8">
    <source>
        <dbReference type="Proteomes" id="UP000218209"/>
    </source>
</evidence>
<dbReference type="Pfam" id="PF07533">
    <property type="entry name" value="BRK"/>
    <property type="match status" value="2"/>
</dbReference>
<dbReference type="SMART" id="SM00592">
    <property type="entry name" value="BRK"/>
    <property type="match status" value="2"/>
</dbReference>
<accession>A0A1X6PGN5</accession>
<proteinExistence type="predicted"/>
<keyword evidence="3" id="KW-0804">Transcription</keyword>
<comment type="subcellular location">
    <subcellularLocation>
        <location evidence="1">Nucleus</location>
    </subcellularLocation>
</comment>
<sequence>MSIGTGLPPEEGARHVTVWHKVEGRKIAGNAAPLRRNLYRYLERHPECEVYLEQDKLLDANGGVDPLTGESLTTFHEEHVPIWHTLDGRKVTGNAAPLKKNLAAYLAKHKHCEVYDGQDKALKAAQQQAAAAAAAAGAAGGVAPGALAMGLGMVAGFGTNGASTPSSSAVSDLGPGHGAAGGGAGVGTRGLVDVLGGGGVEEDGVYGAGTVTNPASVLLLPHGGAGATHPKGAAGVAGGFAAALGGGGGVLGADDEDDAGVVVAGTQCGAYPPVQVVHVDAFGEPTHHVRLGGGGGGGAGVDLDGVVSGGPAGVATGAATGGAAGGGGATSGGGGGSGGGSQSSLLVSPSQQPEATALAASAAAQAASAMETSHLQSALAGFKGTGGGAPVAPAPCPASAPRRCPSPCGRAVRARRRRRRRPPPPPPPPPPGTLRGTS</sequence>
<keyword evidence="8" id="KW-1185">Reference proteome</keyword>
<feature type="region of interest" description="Disordered" evidence="5">
    <location>
        <begin position="321"/>
        <end position="352"/>
    </location>
</feature>
<feature type="compositionally biased region" description="Gly residues" evidence="5">
    <location>
        <begin position="321"/>
        <end position="341"/>
    </location>
</feature>
<protein>
    <recommendedName>
        <fullName evidence="6">BRK domain-containing protein</fullName>
    </recommendedName>
</protein>
<dbReference type="InterPro" id="IPR037259">
    <property type="entry name" value="BRK_sf"/>
</dbReference>
<keyword evidence="4" id="KW-0539">Nucleus</keyword>
<feature type="compositionally biased region" description="Low complexity" evidence="5">
    <location>
        <begin position="342"/>
        <end position="352"/>
    </location>
</feature>
<evidence type="ECO:0000259" key="6">
    <source>
        <dbReference type="SMART" id="SM00592"/>
    </source>
</evidence>
<dbReference type="InterPro" id="IPR006576">
    <property type="entry name" value="BRK_domain"/>
</dbReference>
<evidence type="ECO:0000256" key="3">
    <source>
        <dbReference type="ARBA" id="ARBA00023163"/>
    </source>
</evidence>
<feature type="domain" description="BRK" evidence="6">
    <location>
        <begin position="75"/>
        <end position="119"/>
    </location>
</feature>
<gene>
    <name evidence="7" type="ORF">BU14_0070s0007</name>
</gene>
<evidence type="ECO:0000256" key="2">
    <source>
        <dbReference type="ARBA" id="ARBA00023015"/>
    </source>
</evidence>
<feature type="region of interest" description="Disordered" evidence="5">
    <location>
        <begin position="381"/>
        <end position="438"/>
    </location>
</feature>
<dbReference type="SUPFAM" id="SSF160481">
    <property type="entry name" value="BRK domain-like"/>
    <property type="match status" value="2"/>
</dbReference>